<keyword evidence="4" id="KW-0539">Nucleus</keyword>
<reference evidence="8 9" key="1">
    <citation type="journal article" date="2021" name="Nat. Plants">
        <title>The Taxus genome provides insights into paclitaxel biosynthesis.</title>
        <authorList>
            <person name="Xiong X."/>
            <person name="Gou J."/>
            <person name="Liao Q."/>
            <person name="Li Y."/>
            <person name="Zhou Q."/>
            <person name="Bi G."/>
            <person name="Li C."/>
            <person name="Du R."/>
            <person name="Wang X."/>
            <person name="Sun T."/>
            <person name="Guo L."/>
            <person name="Liang H."/>
            <person name="Lu P."/>
            <person name="Wu Y."/>
            <person name="Zhang Z."/>
            <person name="Ro D.K."/>
            <person name="Shang Y."/>
            <person name="Huang S."/>
            <person name="Yan J."/>
        </authorList>
    </citation>
    <scope>NUCLEOTIDE SEQUENCE [LARGE SCALE GENOMIC DNA]</scope>
    <source>
        <strain evidence="8">Ta-2019</strain>
    </source>
</reference>
<dbReference type="Pfam" id="PF00249">
    <property type="entry name" value="Myb_DNA-binding"/>
    <property type="match status" value="2"/>
</dbReference>
<dbReference type="FunFam" id="1.10.10.60:FF:000001">
    <property type="entry name" value="MYB-related transcription factor"/>
    <property type="match status" value="1"/>
</dbReference>
<feature type="domain" description="HTH myb-type" evidence="7">
    <location>
        <begin position="89"/>
        <end position="143"/>
    </location>
</feature>
<accession>A0AA38CLQ1</accession>
<comment type="caution">
    <text evidence="8">The sequence shown here is derived from an EMBL/GenBank/DDBJ whole genome shotgun (WGS) entry which is preliminary data.</text>
</comment>
<dbReference type="AlphaFoldDB" id="A0AA38CLQ1"/>
<evidence type="ECO:0000313" key="8">
    <source>
        <dbReference type="EMBL" id="KAH9299074.1"/>
    </source>
</evidence>
<evidence type="ECO:0000259" key="6">
    <source>
        <dbReference type="PROSITE" id="PS50090"/>
    </source>
</evidence>
<evidence type="ECO:0000256" key="3">
    <source>
        <dbReference type="ARBA" id="ARBA00023125"/>
    </source>
</evidence>
<sequence>FCDQKFALPSAQMCKARVSFLYSIYHLIGSPCCPTGSVIKRGAWTAQEDFILVKYISIHGEGQWRALPKNAGLKRCGKSCRLRWLNYLRPNIKRGNISPDEEELIIRMHKLLGNRWSLIAGRLPGRTDNEVKNYWNTHLSKNRVPDKKTLPQPHTPNAKNLRKYEDCGNSDHQELRSSDVVETVKASKSWCDYFNTHNNAISDFADPSITENIFESMENVHEDSPCSMLNLDDGSFLDSQHSAEKEMCTSDVVKDNLSSWECDMLLSGSHDLRFKESFAKPSDELDPIGFSEIRADDGRGMAEIYSDTQQQQVDWINELECLQKSNMQSLTMLLLESEEDWDERSRKTSSKKFNVVIN</sequence>
<dbReference type="EMBL" id="JAHRHJ020000010">
    <property type="protein sequence ID" value="KAH9299074.1"/>
    <property type="molecule type" value="Genomic_DNA"/>
</dbReference>
<organism evidence="8 9">
    <name type="scientific">Taxus chinensis</name>
    <name type="common">Chinese yew</name>
    <name type="synonym">Taxus wallichiana var. chinensis</name>
    <dbReference type="NCBI Taxonomy" id="29808"/>
    <lineage>
        <taxon>Eukaryota</taxon>
        <taxon>Viridiplantae</taxon>
        <taxon>Streptophyta</taxon>
        <taxon>Embryophyta</taxon>
        <taxon>Tracheophyta</taxon>
        <taxon>Spermatophyta</taxon>
        <taxon>Pinopsida</taxon>
        <taxon>Pinidae</taxon>
        <taxon>Conifers II</taxon>
        <taxon>Cupressales</taxon>
        <taxon>Taxaceae</taxon>
        <taxon>Taxus</taxon>
    </lineage>
</organism>
<evidence type="ECO:0000256" key="5">
    <source>
        <dbReference type="SAM" id="MobiDB-lite"/>
    </source>
</evidence>
<evidence type="ECO:0000313" key="9">
    <source>
        <dbReference type="Proteomes" id="UP000824469"/>
    </source>
</evidence>
<feature type="domain" description="HTH myb-type" evidence="7">
    <location>
        <begin position="36"/>
        <end position="88"/>
    </location>
</feature>
<keyword evidence="2" id="KW-0677">Repeat</keyword>
<dbReference type="GO" id="GO:0005634">
    <property type="term" value="C:nucleus"/>
    <property type="evidence" value="ECO:0007669"/>
    <property type="project" value="UniProtKB-SubCell"/>
</dbReference>
<proteinExistence type="predicted"/>
<keyword evidence="3" id="KW-0238">DNA-binding</keyword>
<evidence type="ECO:0000259" key="7">
    <source>
        <dbReference type="PROSITE" id="PS51294"/>
    </source>
</evidence>
<dbReference type="InterPro" id="IPR017930">
    <property type="entry name" value="Myb_dom"/>
</dbReference>
<dbReference type="PANTHER" id="PTHR47999">
    <property type="entry name" value="TRANSCRIPTION FACTOR MYB8-RELATED-RELATED"/>
    <property type="match status" value="1"/>
</dbReference>
<dbReference type="InterPro" id="IPR009057">
    <property type="entry name" value="Homeodomain-like_sf"/>
</dbReference>
<dbReference type="SUPFAM" id="SSF46689">
    <property type="entry name" value="Homeodomain-like"/>
    <property type="match status" value="1"/>
</dbReference>
<evidence type="ECO:0000256" key="4">
    <source>
        <dbReference type="ARBA" id="ARBA00023242"/>
    </source>
</evidence>
<dbReference type="Proteomes" id="UP000824469">
    <property type="component" value="Unassembled WGS sequence"/>
</dbReference>
<gene>
    <name evidence="8" type="ORF">KI387_030756</name>
</gene>
<dbReference type="InterPro" id="IPR001005">
    <property type="entry name" value="SANT/Myb"/>
</dbReference>
<dbReference type="GO" id="GO:0003677">
    <property type="term" value="F:DNA binding"/>
    <property type="evidence" value="ECO:0007669"/>
    <property type="project" value="UniProtKB-KW"/>
</dbReference>
<feature type="domain" description="Myb-like" evidence="6">
    <location>
        <begin position="36"/>
        <end position="88"/>
    </location>
</feature>
<comment type="subcellular location">
    <subcellularLocation>
        <location evidence="1">Nucleus</location>
    </subcellularLocation>
</comment>
<evidence type="ECO:0000256" key="1">
    <source>
        <dbReference type="ARBA" id="ARBA00004123"/>
    </source>
</evidence>
<dbReference type="PROSITE" id="PS50090">
    <property type="entry name" value="MYB_LIKE"/>
    <property type="match status" value="2"/>
</dbReference>
<dbReference type="PROSITE" id="PS51294">
    <property type="entry name" value="HTH_MYB"/>
    <property type="match status" value="2"/>
</dbReference>
<dbReference type="PANTHER" id="PTHR47999:SF96">
    <property type="entry name" value="TRANSCRIPTION REPRESSOR MYB6-LIKE"/>
    <property type="match status" value="1"/>
</dbReference>
<feature type="non-terminal residue" evidence="8">
    <location>
        <position position="1"/>
    </location>
</feature>
<dbReference type="CDD" id="cd00167">
    <property type="entry name" value="SANT"/>
    <property type="match status" value="2"/>
</dbReference>
<keyword evidence="9" id="KW-1185">Reference proteome</keyword>
<dbReference type="SMART" id="SM00717">
    <property type="entry name" value="SANT"/>
    <property type="match status" value="2"/>
</dbReference>
<protein>
    <submittedName>
        <fullName evidence="8">Uncharacterized protein</fullName>
    </submittedName>
</protein>
<dbReference type="Gene3D" id="1.10.10.60">
    <property type="entry name" value="Homeodomain-like"/>
    <property type="match status" value="2"/>
</dbReference>
<dbReference type="InterPro" id="IPR015495">
    <property type="entry name" value="Myb_TF_plants"/>
</dbReference>
<feature type="region of interest" description="Disordered" evidence="5">
    <location>
        <begin position="143"/>
        <end position="164"/>
    </location>
</feature>
<evidence type="ECO:0000256" key="2">
    <source>
        <dbReference type="ARBA" id="ARBA00022737"/>
    </source>
</evidence>
<feature type="domain" description="Myb-like" evidence="6">
    <location>
        <begin position="89"/>
        <end position="139"/>
    </location>
</feature>
<name>A0AA38CLQ1_TAXCH</name>